<dbReference type="RefSeq" id="XP_019041485.1">
    <property type="nucleotide sequence ID" value="XM_019181297.1"/>
</dbReference>
<evidence type="ECO:0000256" key="12">
    <source>
        <dbReference type="SAM" id="MobiDB-lite"/>
    </source>
</evidence>
<dbReference type="GO" id="GO:0000301">
    <property type="term" value="P:retrograde transport, vesicle recycling within Golgi"/>
    <property type="evidence" value="ECO:0007669"/>
    <property type="project" value="EnsemblFungi"/>
</dbReference>
<dbReference type="EMBL" id="KV454208">
    <property type="protein sequence ID" value="ODQ62278.1"/>
    <property type="molecule type" value="Genomic_DNA"/>
</dbReference>
<dbReference type="InterPro" id="IPR027417">
    <property type="entry name" value="P-loop_NTPase"/>
</dbReference>
<evidence type="ECO:0000256" key="2">
    <source>
        <dbReference type="ARBA" id="ARBA00022490"/>
    </source>
</evidence>
<dbReference type="GeneID" id="30198543"/>
<dbReference type="Proteomes" id="UP000094112">
    <property type="component" value="Unassembled WGS sequence"/>
</dbReference>
<feature type="domain" description="Kinesin motor" evidence="13">
    <location>
        <begin position="73"/>
        <end position="398"/>
    </location>
</feature>
<evidence type="ECO:0000256" key="5">
    <source>
        <dbReference type="ARBA" id="ARBA00022840"/>
    </source>
</evidence>
<keyword evidence="3 11" id="KW-0493">Microtubule</keyword>
<dbReference type="Pfam" id="PF00225">
    <property type="entry name" value="Kinesin"/>
    <property type="match status" value="1"/>
</dbReference>
<sequence length="421" mass="46747">MSSSSTPLKELRSPKNGSSIKRSLSERKARNRNSLPPPTISLPVLASPDTSFDQTPVKNNNRLSKRITGEVNNIKVVARFRPHNENEIKLQDEGGLPCVQFLDQSSLLVNNENYTFDRIFDPQSSQRDIFDFSVTQTVDDLFNGYNGTVLAYGQTGSGKSYTMMGSSINDEDKKGIIPRIADAIFEKIANGDENIEFTLSVSYMEIYMEMIRDLLTTDPQPSNSLSIQEDKTNGVHVRNLSKIYISSSKELYSVLERGSDLRVTSSTEMNMESSRSHAIFQLNLTQINQLDGSTKRSKLFLVDLAGSEKVGKTGASGQTLEEAKKINSSLSSLGNVINALTDLKSTYIPYRDSKLTRILQESLGGNSRTSLIINCSPSTFNVQETISTLRFGTRAKKIKNKAHVNNEPSGMELMKQVENLK</sequence>
<protein>
    <recommendedName>
        <fullName evidence="11">Kinesin-like protein</fullName>
    </recommendedName>
</protein>
<evidence type="ECO:0000313" key="14">
    <source>
        <dbReference type="EMBL" id="ODQ62278.1"/>
    </source>
</evidence>
<keyword evidence="15" id="KW-1185">Reference proteome</keyword>
<feature type="binding site" evidence="10">
    <location>
        <begin position="153"/>
        <end position="160"/>
    </location>
    <ligand>
        <name>ATP</name>
        <dbReference type="ChEBI" id="CHEBI:30616"/>
    </ligand>
</feature>
<name>A0A1E3PA82_WICAA</name>
<dbReference type="FunFam" id="3.40.850.10:FF:000019">
    <property type="entry name" value="Kinesin-like protein KIN-5D"/>
    <property type="match status" value="1"/>
</dbReference>
<dbReference type="GO" id="GO:0007018">
    <property type="term" value="P:microtubule-based movement"/>
    <property type="evidence" value="ECO:0007669"/>
    <property type="project" value="InterPro"/>
</dbReference>
<keyword evidence="7 10" id="KW-0505">Motor protein</keyword>
<feature type="non-terminal residue" evidence="14">
    <location>
        <position position="421"/>
    </location>
</feature>
<dbReference type="PROSITE" id="PS00411">
    <property type="entry name" value="KINESIN_MOTOR_1"/>
    <property type="match status" value="1"/>
</dbReference>
<gene>
    <name evidence="14" type="ORF">WICANDRAFT_26737</name>
</gene>
<feature type="compositionally biased region" description="Polar residues" evidence="12">
    <location>
        <begin position="48"/>
        <end position="60"/>
    </location>
</feature>
<dbReference type="InterPro" id="IPR027640">
    <property type="entry name" value="Kinesin-like_fam"/>
</dbReference>
<dbReference type="GO" id="GO:0008017">
    <property type="term" value="F:microtubule binding"/>
    <property type="evidence" value="ECO:0007669"/>
    <property type="project" value="InterPro"/>
</dbReference>
<evidence type="ECO:0000313" key="15">
    <source>
        <dbReference type="Proteomes" id="UP000094112"/>
    </source>
</evidence>
<dbReference type="PANTHER" id="PTHR47969:SF15">
    <property type="entry name" value="CHROMOSOME-ASSOCIATED KINESIN KIF4A-RELATED"/>
    <property type="match status" value="1"/>
</dbReference>
<proteinExistence type="inferred from homology"/>
<dbReference type="InterPro" id="IPR001752">
    <property type="entry name" value="Kinesin_motor_dom"/>
</dbReference>
<dbReference type="InterPro" id="IPR036961">
    <property type="entry name" value="Kinesin_motor_dom_sf"/>
</dbReference>
<evidence type="ECO:0000256" key="9">
    <source>
        <dbReference type="ARBA" id="ARBA00034704"/>
    </source>
</evidence>
<keyword evidence="8" id="KW-0206">Cytoskeleton</keyword>
<keyword evidence="4 10" id="KW-0547">Nucleotide-binding</keyword>
<accession>A0A1E3PA82</accession>
<evidence type="ECO:0000256" key="10">
    <source>
        <dbReference type="PROSITE-ProRule" id="PRU00283"/>
    </source>
</evidence>
<dbReference type="SUPFAM" id="SSF52540">
    <property type="entry name" value="P-loop containing nucleoside triphosphate hydrolases"/>
    <property type="match status" value="1"/>
</dbReference>
<keyword evidence="6" id="KW-0175">Coiled coil</keyword>
<evidence type="ECO:0000256" key="1">
    <source>
        <dbReference type="ARBA" id="ARBA00004245"/>
    </source>
</evidence>
<organism evidence="14 15">
    <name type="scientific">Wickerhamomyces anomalus (strain ATCC 58044 / CBS 1984 / NCYC 433 / NRRL Y-366-8)</name>
    <name type="common">Yeast</name>
    <name type="synonym">Hansenula anomala</name>
    <dbReference type="NCBI Taxonomy" id="683960"/>
    <lineage>
        <taxon>Eukaryota</taxon>
        <taxon>Fungi</taxon>
        <taxon>Dikarya</taxon>
        <taxon>Ascomycota</taxon>
        <taxon>Saccharomycotina</taxon>
        <taxon>Saccharomycetes</taxon>
        <taxon>Phaffomycetales</taxon>
        <taxon>Wickerhamomycetaceae</taxon>
        <taxon>Wickerhamomyces</taxon>
    </lineage>
</organism>
<dbReference type="GO" id="GO:0051231">
    <property type="term" value="P:spindle elongation"/>
    <property type="evidence" value="ECO:0007669"/>
    <property type="project" value="TreeGrafter"/>
</dbReference>
<dbReference type="GO" id="GO:0007163">
    <property type="term" value="P:establishment or maintenance of cell polarity"/>
    <property type="evidence" value="ECO:0007669"/>
    <property type="project" value="EnsemblFungi"/>
</dbReference>
<dbReference type="Gene3D" id="3.40.850.10">
    <property type="entry name" value="Kinesin motor domain"/>
    <property type="match status" value="1"/>
</dbReference>
<dbReference type="GO" id="GO:0007052">
    <property type="term" value="P:mitotic spindle organization"/>
    <property type="evidence" value="ECO:0007669"/>
    <property type="project" value="TreeGrafter"/>
</dbReference>
<dbReference type="OrthoDB" id="3176171at2759"/>
<evidence type="ECO:0000256" key="7">
    <source>
        <dbReference type="ARBA" id="ARBA00023175"/>
    </source>
</evidence>
<dbReference type="CDD" id="cd01369">
    <property type="entry name" value="KISc_KHC_KIF5"/>
    <property type="match status" value="1"/>
</dbReference>
<dbReference type="GO" id="GO:0005875">
    <property type="term" value="C:microtubule associated complex"/>
    <property type="evidence" value="ECO:0007669"/>
    <property type="project" value="TreeGrafter"/>
</dbReference>
<evidence type="ECO:0000256" key="11">
    <source>
        <dbReference type="RuleBase" id="RU000394"/>
    </source>
</evidence>
<dbReference type="PRINTS" id="PR00380">
    <property type="entry name" value="KINESINHEAVY"/>
</dbReference>
<dbReference type="AlphaFoldDB" id="A0A1E3PA82"/>
<comment type="similarity">
    <text evidence="9">Belongs to the TRAFAC class myosin-kinesin ATPase superfamily. Kinesin family. KIN-5/BimC subfamily.</text>
</comment>
<evidence type="ECO:0000259" key="13">
    <source>
        <dbReference type="PROSITE" id="PS50067"/>
    </source>
</evidence>
<evidence type="ECO:0000256" key="8">
    <source>
        <dbReference type="ARBA" id="ARBA00023212"/>
    </source>
</evidence>
<feature type="region of interest" description="Disordered" evidence="12">
    <location>
        <begin position="1"/>
        <end position="60"/>
    </location>
</feature>
<evidence type="ECO:0000256" key="4">
    <source>
        <dbReference type="ARBA" id="ARBA00022741"/>
    </source>
</evidence>
<keyword evidence="5 10" id="KW-0067">ATP-binding</keyword>
<dbReference type="PROSITE" id="PS50067">
    <property type="entry name" value="KINESIN_MOTOR_2"/>
    <property type="match status" value="1"/>
</dbReference>
<dbReference type="GO" id="GO:0003777">
    <property type="term" value="F:microtubule motor activity"/>
    <property type="evidence" value="ECO:0007669"/>
    <property type="project" value="InterPro"/>
</dbReference>
<reference evidence="14 15" key="1">
    <citation type="journal article" date="2016" name="Proc. Natl. Acad. Sci. U.S.A.">
        <title>Comparative genomics of biotechnologically important yeasts.</title>
        <authorList>
            <person name="Riley R."/>
            <person name="Haridas S."/>
            <person name="Wolfe K.H."/>
            <person name="Lopes M.R."/>
            <person name="Hittinger C.T."/>
            <person name="Goeker M."/>
            <person name="Salamov A.A."/>
            <person name="Wisecaver J.H."/>
            <person name="Long T.M."/>
            <person name="Calvey C.H."/>
            <person name="Aerts A.L."/>
            <person name="Barry K.W."/>
            <person name="Choi C."/>
            <person name="Clum A."/>
            <person name="Coughlan A.Y."/>
            <person name="Deshpande S."/>
            <person name="Douglass A.P."/>
            <person name="Hanson S.J."/>
            <person name="Klenk H.-P."/>
            <person name="LaButti K.M."/>
            <person name="Lapidus A."/>
            <person name="Lindquist E.A."/>
            <person name="Lipzen A.M."/>
            <person name="Meier-Kolthoff J.P."/>
            <person name="Ohm R.A."/>
            <person name="Otillar R.P."/>
            <person name="Pangilinan J.L."/>
            <person name="Peng Y."/>
            <person name="Rokas A."/>
            <person name="Rosa C.A."/>
            <person name="Scheuner C."/>
            <person name="Sibirny A.A."/>
            <person name="Slot J.C."/>
            <person name="Stielow J.B."/>
            <person name="Sun H."/>
            <person name="Kurtzman C.P."/>
            <person name="Blackwell M."/>
            <person name="Grigoriev I.V."/>
            <person name="Jeffries T.W."/>
        </authorList>
    </citation>
    <scope>NUCLEOTIDE SEQUENCE [LARGE SCALE GENOMIC DNA]</scope>
    <source>
        <strain evidence="15">ATCC 58044 / CBS 1984 / NCYC 433 / NRRL Y-366-8</strain>
    </source>
</reference>
<evidence type="ECO:0000256" key="3">
    <source>
        <dbReference type="ARBA" id="ARBA00022701"/>
    </source>
</evidence>
<dbReference type="GO" id="GO:0005524">
    <property type="term" value="F:ATP binding"/>
    <property type="evidence" value="ECO:0007669"/>
    <property type="project" value="UniProtKB-UniRule"/>
</dbReference>
<dbReference type="PANTHER" id="PTHR47969">
    <property type="entry name" value="CHROMOSOME-ASSOCIATED KINESIN KIF4A-RELATED"/>
    <property type="match status" value="1"/>
</dbReference>
<dbReference type="SMART" id="SM00129">
    <property type="entry name" value="KISc"/>
    <property type="match status" value="1"/>
</dbReference>
<comment type="subcellular location">
    <subcellularLocation>
        <location evidence="1">Cytoplasm</location>
        <location evidence="1">Cytoskeleton</location>
    </subcellularLocation>
</comment>
<keyword evidence="2" id="KW-0963">Cytoplasm</keyword>
<dbReference type="InterPro" id="IPR019821">
    <property type="entry name" value="Kinesin_motor_CS"/>
</dbReference>
<dbReference type="GO" id="GO:0005881">
    <property type="term" value="C:cytoplasmic microtubule"/>
    <property type="evidence" value="ECO:0007669"/>
    <property type="project" value="EnsemblFungi"/>
</dbReference>
<evidence type="ECO:0000256" key="6">
    <source>
        <dbReference type="ARBA" id="ARBA00023054"/>
    </source>
</evidence>
<dbReference type="STRING" id="683960.A0A1E3PA82"/>